<keyword evidence="2" id="KW-0812">Transmembrane</keyword>
<feature type="non-terminal residue" evidence="4">
    <location>
        <position position="1057"/>
    </location>
</feature>
<feature type="region of interest" description="Disordered" evidence="1">
    <location>
        <begin position="258"/>
        <end position="278"/>
    </location>
</feature>
<keyword evidence="5" id="KW-1185">Reference proteome</keyword>
<keyword evidence="2" id="KW-0472">Membrane</keyword>
<feature type="compositionally biased region" description="Basic and acidic residues" evidence="1">
    <location>
        <begin position="373"/>
        <end position="384"/>
    </location>
</feature>
<feature type="compositionally biased region" description="Low complexity" evidence="1">
    <location>
        <begin position="669"/>
        <end position="680"/>
    </location>
</feature>
<feature type="region of interest" description="Disordered" evidence="1">
    <location>
        <begin position="723"/>
        <end position="774"/>
    </location>
</feature>
<evidence type="ECO:0000313" key="5">
    <source>
        <dbReference type="Proteomes" id="UP001550210"/>
    </source>
</evidence>
<feature type="compositionally biased region" description="Low complexity" evidence="1">
    <location>
        <begin position="633"/>
        <end position="656"/>
    </location>
</feature>
<feature type="transmembrane region" description="Helical" evidence="2">
    <location>
        <begin position="117"/>
        <end position="140"/>
    </location>
</feature>
<dbReference type="InterPro" id="IPR057746">
    <property type="entry name" value="CpnT-like_N"/>
</dbReference>
<dbReference type="EMBL" id="JBEXPZ010000025">
    <property type="protein sequence ID" value="MET9846934.1"/>
    <property type="molecule type" value="Genomic_DNA"/>
</dbReference>
<feature type="compositionally biased region" description="Low complexity" evidence="1">
    <location>
        <begin position="426"/>
        <end position="436"/>
    </location>
</feature>
<evidence type="ECO:0000313" key="4">
    <source>
        <dbReference type="EMBL" id="MET9846934.1"/>
    </source>
</evidence>
<evidence type="ECO:0000256" key="2">
    <source>
        <dbReference type="SAM" id="Phobius"/>
    </source>
</evidence>
<dbReference type="Pfam" id="PF25547">
    <property type="entry name" value="WXG100_2"/>
    <property type="match status" value="1"/>
</dbReference>
<evidence type="ECO:0000259" key="3">
    <source>
        <dbReference type="Pfam" id="PF25547"/>
    </source>
</evidence>
<feature type="domain" description="Outer membrane channel protein CpnT-like N-terminal" evidence="3">
    <location>
        <begin position="24"/>
        <end position="147"/>
    </location>
</feature>
<name>A0ABV2V2Q8_9ACTN</name>
<protein>
    <recommendedName>
        <fullName evidence="3">Outer membrane channel protein CpnT-like N-terminal domain-containing protein</fullName>
    </recommendedName>
</protein>
<feature type="compositionally biased region" description="Gly residues" evidence="1">
    <location>
        <begin position="786"/>
        <end position="796"/>
    </location>
</feature>
<sequence length="1057" mass="108398">MAIQASTPVNNMLFVLTGERLIQANEDLARESHAPYRKLARNLDELSDLVEKSIGSAARALPPQAGQNYVRAMRMFVDQGGTANLKQFSRQLDEVADNRVRTSYQIMETKWQIIAEVIRLIIELLVVFALSVFSSGAAAGRAAMAKARSRVLILTLMDTLMRRTHVLPILSEALEEAFQSFAVRLGMIAFTDSPFSPKGFDWKQIAQDGAFGAFAAAFITPIARSGQGVFDGLKKSFKGTTPVKNVADDVIAKVGEKTGPSVINHTPGGKAGKSGTETAVPVQPAQGRHLSGGSLAFGEAGGESLAEVLGGGLFYGNWSTSTDTFVGAGLSNRSEHVLHTGAVGSGTWINTKFSVDQPVGTVNGPDAGLGAGGEDKDTSEKDTRPGISGSGGSTHAGDGPSEPVVPIPTLSAGPTVPGGLDTGTRPAPGAEGPAAASDGSTGLGGTSVPLGATPTTPSSTAPPSLAPTTNTTNVPGNRPGAGQGENHDGTPAHDAGTEETDPDRTPPLAPTAVTPAAVTPVTATPPATTPTDVPAEAPHSGTAVPQPAPSGDPAHAPASRPVRTVSGDPDAAGDREHDSDSDSDAAAGEEAADGPVRTVSETPAGSAPSTGPTPGSVGADEQSTDRTTPLVQPVPAAAPHSAPTAAGPAATARPTAGEQTVPKTRGEADGAAPAQEAADPVETVGGNAADPAHDALAHDALAHDALAHGENAAAVAPAGQVPTVSGAVAGPAAGTDDGRTQERRSDRPDVSESDSDTAVSAGPSGRSARGEATAVTPVTVEPAAQPGGGQGAGGQEPGALWGAGEVRSERWIPLRAGQGPKGEPLSEAFEFGLKDGSPVVWRGPDSSGERTDVGYAWERRRGSTPEQDTIRLTRRVLLVPKDGVSEAEVAEVRKTLVLGLDRLVNEPGHRLPALQDQGDDRGESGPRLQVTVEFVTSKDRAHTVVAVVKGRPNDDEPMRQNEWYTDAAADKYVHEIVHGLGVRDGRDGADPRVLLTPGGHRPQDVPDGHYDLMDPYQDGKKALLTSDHLRQIADVLTPYLHQNTVGATSAQGMVVTA</sequence>
<feature type="compositionally biased region" description="Basic and acidic residues" evidence="1">
    <location>
        <begin position="736"/>
        <end position="750"/>
    </location>
</feature>
<feature type="compositionally biased region" description="Low complexity" evidence="1">
    <location>
        <begin position="510"/>
        <end position="538"/>
    </location>
</feature>
<comment type="caution">
    <text evidence="4">The sequence shown here is derived from an EMBL/GenBank/DDBJ whole genome shotgun (WGS) entry which is preliminary data.</text>
</comment>
<feature type="region of interest" description="Disordered" evidence="1">
    <location>
        <begin position="781"/>
        <end position="800"/>
    </location>
</feature>
<proteinExistence type="predicted"/>
<dbReference type="Proteomes" id="UP001550210">
    <property type="component" value="Unassembled WGS sequence"/>
</dbReference>
<feature type="compositionally biased region" description="Basic and acidic residues" evidence="1">
    <location>
        <begin position="691"/>
        <end position="703"/>
    </location>
</feature>
<reference evidence="4 5" key="1">
    <citation type="submission" date="2024-06" db="EMBL/GenBank/DDBJ databases">
        <title>The Natural Products Discovery Center: Release of the First 8490 Sequenced Strains for Exploring Actinobacteria Biosynthetic Diversity.</title>
        <authorList>
            <person name="Kalkreuter E."/>
            <person name="Kautsar S.A."/>
            <person name="Yang D."/>
            <person name="Bader C.D."/>
            <person name="Teijaro C.N."/>
            <person name="Fluegel L."/>
            <person name="Davis C.M."/>
            <person name="Simpson J.R."/>
            <person name="Lauterbach L."/>
            <person name="Steele A.D."/>
            <person name="Gui C."/>
            <person name="Meng S."/>
            <person name="Li G."/>
            <person name="Viehrig K."/>
            <person name="Ye F."/>
            <person name="Su P."/>
            <person name="Kiefer A.F."/>
            <person name="Nichols A."/>
            <person name="Cepeda A.J."/>
            <person name="Yan W."/>
            <person name="Fan B."/>
            <person name="Jiang Y."/>
            <person name="Adhikari A."/>
            <person name="Zheng C.-J."/>
            <person name="Schuster L."/>
            <person name="Cowan T.M."/>
            <person name="Smanski M.J."/>
            <person name="Chevrette M.G."/>
            <person name="De Carvalho L.P.S."/>
            <person name="Shen B."/>
        </authorList>
    </citation>
    <scope>NUCLEOTIDE SEQUENCE [LARGE SCALE GENOMIC DNA]</scope>
    <source>
        <strain evidence="4 5">NPDC006434</strain>
    </source>
</reference>
<feature type="region of interest" description="Disordered" evidence="1">
    <location>
        <begin position="355"/>
        <end position="703"/>
    </location>
</feature>
<feature type="compositionally biased region" description="Polar residues" evidence="1">
    <location>
        <begin position="599"/>
        <end position="613"/>
    </location>
</feature>
<organism evidence="4 5">
    <name type="scientific">Streptomyces ossamyceticus</name>
    <dbReference type="NCBI Taxonomy" id="249581"/>
    <lineage>
        <taxon>Bacteria</taxon>
        <taxon>Bacillati</taxon>
        <taxon>Actinomycetota</taxon>
        <taxon>Actinomycetes</taxon>
        <taxon>Kitasatosporales</taxon>
        <taxon>Streptomycetaceae</taxon>
        <taxon>Streptomyces</taxon>
    </lineage>
</organism>
<feature type="compositionally biased region" description="Low complexity" evidence="1">
    <location>
        <begin position="452"/>
        <end position="472"/>
    </location>
</feature>
<keyword evidence="2" id="KW-1133">Transmembrane helix</keyword>
<accession>A0ABV2V2Q8</accession>
<gene>
    <name evidence="4" type="ORF">ABZZ21_20695</name>
</gene>
<evidence type="ECO:0000256" key="1">
    <source>
        <dbReference type="SAM" id="MobiDB-lite"/>
    </source>
</evidence>